<keyword evidence="1" id="KW-0812">Transmembrane</keyword>
<reference evidence="2 3" key="1">
    <citation type="journal article" date="2015" name="Genome Announc.">
        <title>Expanding the biotechnology potential of lactobacilli through comparative genomics of 213 strains and associated genera.</title>
        <authorList>
            <person name="Sun Z."/>
            <person name="Harris H.M."/>
            <person name="McCann A."/>
            <person name="Guo C."/>
            <person name="Argimon S."/>
            <person name="Zhang W."/>
            <person name="Yang X."/>
            <person name="Jeffery I.B."/>
            <person name="Cooney J.C."/>
            <person name="Kagawa T.F."/>
            <person name="Liu W."/>
            <person name="Song Y."/>
            <person name="Salvetti E."/>
            <person name="Wrobel A."/>
            <person name="Rasinkangas P."/>
            <person name="Parkhill J."/>
            <person name="Rea M.C."/>
            <person name="O'Sullivan O."/>
            <person name="Ritari J."/>
            <person name="Douillard F.P."/>
            <person name="Paul Ross R."/>
            <person name="Yang R."/>
            <person name="Briner A.E."/>
            <person name="Felis G.E."/>
            <person name="de Vos W.M."/>
            <person name="Barrangou R."/>
            <person name="Klaenhammer T.R."/>
            <person name="Caufield P.W."/>
            <person name="Cui Y."/>
            <person name="Zhang H."/>
            <person name="O'Toole P.W."/>
        </authorList>
    </citation>
    <scope>NUCLEOTIDE SEQUENCE [LARGE SCALE GENOMIC DNA]</scope>
    <source>
        <strain evidence="2 3">DSM 16698</strain>
    </source>
</reference>
<feature type="transmembrane region" description="Helical" evidence="1">
    <location>
        <begin position="115"/>
        <end position="133"/>
    </location>
</feature>
<dbReference type="AlphaFoldDB" id="A0A0R2KL45"/>
<dbReference type="EMBL" id="JQBQ01000048">
    <property type="protein sequence ID" value="KRN88261.1"/>
    <property type="molecule type" value="Genomic_DNA"/>
</dbReference>
<dbReference type="PATRIC" id="fig|695563.3.peg.1427"/>
<feature type="transmembrane region" description="Helical" evidence="1">
    <location>
        <begin position="44"/>
        <end position="65"/>
    </location>
</feature>
<feature type="transmembrane region" description="Helical" evidence="1">
    <location>
        <begin position="86"/>
        <end position="103"/>
    </location>
</feature>
<proteinExistence type="predicted"/>
<comment type="caution">
    <text evidence="2">The sequence shown here is derived from an EMBL/GenBank/DDBJ whole genome shotgun (WGS) entry which is preliminary data.</text>
</comment>
<keyword evidence="1" id="KW-0472">Membrane</keyword>
<organism evidence="2 3">
    <name type="scientific">Lactobacillus amylovorus subsp. animalium DSM 16698</name>
    <dbReference type="NCBI Taxonomy" id="695563"/>
    <lineage>
        <taxon>Bacteria</taxon>
        <taxon>Bacillati</taxon>
        <taxon>Bacillota</taxon>
        <taxon>Bacilli</taxon>
        <taxon>Lactobacillales</taxon>
        <taxon>Lactobacillaceae</taxon>
        <taxon>Lactobacillus</taxon>
        <taxon>Lactobacillus amylovorus subsp. animalium</taxon>
    </lineage>
</organism>
<gene>
    <name evidence="2" type="ORF">IV44_GL001363</name>
</gene>
<dbReference type="RefSeq" id="WP_056985777.1">
    <property type="nucleotide sequence ID" value="NZ_JQBQ01000048.1"/>
</dbReference>
<evidence type="ECO:0000313" key="3">
    <source>
        <dbReference type="Proteomes" id="UP000051529"/>
    </source>
</evidence>
<evidence type="ECO:0000256" key="1">
    <source>
        <dbReference type="SAM" id="Phobius"/>
    </source>
</evidence>
<protein>
    <submittedName>
        <fullName evidence="2">Uncharacterized protein</fullName>
    </submittedName>
</protein>
<feature type="transmembrane region" description="Helical" evidence="1">
    <location>
        <begin position="12"/>
        <end position="32"/>
    </location>
</feature>
<dbReference type="Proteomes" id="UP000051529">
    <property type="component" value="Unassembled WGS sequence"/>
</dbReference>
<evidence type="ECO:0000313" key="2">
    <source>
        <dbReference type="EMBL" id="KRN88261.1"/>
    </source>
</evidence>
<name>A0A0R2KL45_LACAM</name>
<accession>A0A0R2KL45</accession>
<keyword evidence="1" id="KW-1133">Transmembrane helix</keyword>
<sequence>MGQSKFERDNRKILLGMLVGLLLGPIILWVGYDLQNAPLIKQVTEIVLGAVFGAPAGAFITFDLIQRGIISAKFSRVKVTALLRDMVLTGLALVAIDLLFSWVTNINNFNLMQALFSWKIIGEFVSGVLIVLLI</sequence>